<feature type="compositionally biased region" description="Low complexity" evidence="1">
    <location>
        <begin position="32"/>
        <end position="60"/>
    </location>
</feature>
<keyword evidence="3" id="KW-1185">Reference proteome</keyword>
<evidence type="ECO:0000313" key="3">
    <source>
        <dbReference type="Proteomes" id="UP001642482"/>
    </source>
</evidence>
<reference evidence="2 3" key="1">
    <citation type="submission" date="2024-01" db="EMBL/GenBank/DDBJ databases">
        <authorList>
            <person name="Allen C."/>
            <person name="Tagirdzhanova G."/>
        </authorList>
    </citation>
    <scope>NUCLEOTIDE SEQUENCE [LARGE SCALE GENOMIC DNA]</scope>
</reference>
<feature type="region of interest" description="Disordered" evidence="1">
    <location>
        <begin position="357"/>
        <end position="392"/>
    </location>
</feature>
<feature type="compositionally biased region" description="Low complexity" evidence="1">
    <location>
        <begin position="486"/>
        <end position="499"/>
    </location>
</feature>
<dbReference type="Proteomes" id="UP001642482">
    <property type="component" value="Unassembled WGS sequence"/>
</dbReference>
<organism evidence="2 3">
    <name type="scientific">Sporothrix eucalyptigena</name>
    <dbReference type="NCBI Taxonomy" id="1812306"/>
    <lineage>
        <taxon>Eukaryota</taxon>
        <taxon>Fungi</taxon>
        <taxon>Dikarya</taxon>
        <taxon>Ascomycota</taxon>
        <taxon>Pezizomycotina</taxon>
        <taxon>Sordariomycetes</taxon>
        <taxon>Sordariomycetidae</taxon>
        <taxon>Ophiostomatales</taxon>
        <taxon>Ophiostomataceae</taxon>
        <taxon>Sporothrix</taxon>
    </lineage>
</organism>
<feature type="compositionally biased region" description="Polar residues" evidence="1">
    <location>
        <begin position="475"/>
        <end position="485"/>
    </location>
</feature>
<sequence length="897" mass="98533">MDMRVTELESRIGEVERMQMNNDNDAATVTASSITSVSDAGAPLSTTTSITSRTPRTASAPDPAMLSRMKALEEHISLLEQSTLPSPTRPWQLEVVFLPFPLKGIWVEAVQFGPTEVVASAAAAQRRQSGAIPSYGDADGEDEWMQTIQQADTPRLLPRACVPGRNIDRRLRSRGLVQTVTVRGADANSIHTAMVVAFGAMLRVMASNNTRAAKGHCRSSSASLVSQFLGLQHSWVPLRKVHKQSRLRLLKCSEMVTPAVWDVNFMTASVVMKASGTHRLYVTQPAAYLQNREAYAHGWSWQKLRELPQVQVELENGSLGMDDACWAWDSKLDEPPAASTSESASSSSLSPLLIASRMHRPSPSPFSREGTPTGRTRAHRASSPSMLPTTTTAAAPIPAAPAGRSHSVSIGTSGSSEQFFTVAQSPMQQRVHQQHLHQTAPGATIPTASITLRRSLSPFFSSTPSAGRRVPPPIRTTSVPVPQQVASPAMMKGASSGAASRRRIHSAGSNHPATAISAPPLSAGINKRSRRCSTRSPSFGGHWPRNTPRYSRSPSMTPGPGAQNIALWATSDQHRSRQRRQSRQPEPQRARGTTPFAYATPFSTGADHFPPTSASSVDSGSGRRKRQRQERHERQFQYRRNSRHGSCGPLPAVLGHANNGQNYYDDEDMMVVGYDSDDVDDFDYPMTQEDEDDDNDDDADDIEVYEDEQDMLGLSNYDNNHQEEPGRQLLPKDQPRPGVEFDVEGFDVEGFDIEEFDDDDDDEDFIGHTFGAQHHHGSTQDTHDDEDESMSDSENMDPSISLFGDNNVEDEQPSQQQHQDQPGEDNRSDHSSQPSEYPSTRRPWRLGPVSAAVCEASTGHHHQQQLAVNDTEDRKHIIIDDTDIGFKIHEDGDASNL</sequence>
<comment type="caution">
    <text evidence="2">The sequence shown here is derived from an EMBL/GenBank/DDBJ whole genome shotgun (WGS) entry which is preliminary data.</text>
</comment>
<proteinExistence type="predicted"/>
<feature type="region of interest" description="Disordered" evidence="1">
    <location>
        <begin position="683"/>
        <end position="849"/>
    </location>
</feature>
<feature type="compositionally biased region" description="Acidic residues" evidence="1">
    <location>
        <begin position="683"/>
        <end position="710"/>
    </location>
</feature>
<accession>A0ABP0CZA3</accession>
<feature type="region of interest" description="Disordered" evidence="1">
    <location>
        <begin position="32"/>
        <end position="62"/>
    </location>
</feature>
<dbReference type="EMBL" id="CAWUHD010000182">
    <property type="protein sequence ID" value="CAK7237484.1"/>
    <property type="molecule type" value="Genomic_DNA"/>
</dbReference>
<feature type="compositionally biased region" description="Acidic residues" evidence="1">
    <location>
        <begin position="741"/>
        <end position="764"/>
    </location>
</feature>
<feature type="region of interest" description="Disordered" evidence="1">
    <location>
        <begin position="459"/>
        <end position="648"/>
    </location>
</feature>
<evidence type="ECO:0000256" key="1">
    <source>
        <dbReference type="SAM" id="MobiDB-lite"/>
    </source>
</evidence>
<evidence type="ECO:0000313" key="2">
    <source>
        <dbReference type="EMBL" id="CAK7237484.1"/>
    </source>
</evidence>
<gene>
    <name evidence="2" type="ORF">SEUCBS140593_009979</name>
</gene>
<protein>
    <submittedName>
        <fullName evidence="2">Uncharacterized protein</fullName>
    </submittedName>
</protein>
<feature type="compositionally biased region" description="Acidic residues" evidence="1">
    <location>
        <begin position="783"/>
        <end position="795"/>
    </location>
</feature>
<name>A0ABP0CZA3_9PEZI</name>